<gene>
    <name evidence="1" type="ORF">THS5294_02253</name>
</gene>
<dbReference type="AlphaFoldDB" id="A0A0P1F192"/>
<dbReference type="RefSeq" id="WP_058123818.1">
    <property type="nucleotide sequence ID" value="NZ_CYRX01000031.1"/>
</dbReference>
<sequence length="108" mass="12589">MSTDQANTLANEILNTMRRIGPEPASKLMEDRWQDIDFIRKHEPVRIIHMRNMIRFMEAAGDETDDEKKAKREAHDAKYCSRCVHILPCPYAKSTACGPTYMFTEDKR</sequence>
<dbReference type="EMBL" id="CYRX01000031">
    <property type="protein sequence ID" value="CUH60955.1"/>
    <property type="molecule type" value="Genomic_DNA"/>
</dbReference>
<evidence type="ECO:0000313" key="2">
    <source>
        <dbReference type="Proteomes" id="UP000051298"/>
    </source>
</evidence>
<dbReference type="Proteomes" id="UP000051298">
    <property type="component" value="Unassembled WGS sequence"/>
</dbReference>
<accession>A0A0P1F192</accession>
<name>A0A0P1F192_9RHOB</name>
<organism evidence="1 2">
    <name type="scientific">Thalassobacter stenotrophicus</name>
    <dbReference type="NCBI Taxonomy" id="266809"/>
    <lineage>
        <taxon>Bacteria</taxon>
        <taxon>Pseudomonadati</taxon>
        <taxon>Pseudomonadota</taxon>
        <taxon>Alphaproteobacteria</taxon>
        <taxon>Rhodobacterales</taxon>
        <taxon>Roseobacteraceae</taxon>
        <taxon>Thalassobacter</taxon>
    </lineage>
</organism>
<protein>
    <submittedName>
        <fullName evidence="1">Uncharacterized protein</fullName>
    </submittedName>
</protein>
<reference evidence="1 2" key="1">
    <citation type="submission" date="2015-09" db="EMBL/GenBank/DDBJ databases">
        <authorList>
            <consortium name="Swine Surveillance"/>
        </authorList>
    </citation>
    <scope>NUCLEOTIDE SEQUENCE [LARGE SCALE GENOMIC DNA]</scope>
    <source>
        <strain evidence="1 2">CECT 5294</strain>
    </source>
</reference>
<proteinExistence type="predicted"/>
<evidence type="ECO:0000313" key="1">
    <source>
        <dbReference type="EMBL" id="CUH60955.1"/>
    </source>
</evidence>